<dbReference type="Gene3D" id="3.20.20.70">
    <property type="entry name" value="Aldolase class I"/>
    <property type="match status" value="1"/>
</dbReference>
<dbReference type="GO" id="GO:0006094">
    <property type="term" value="P:gluconeogenesis"/>
    <property type="evidence" value="ECO:0007669"/>
    <property type="project" value="UniProtKB-UniRule"/>
</dbReference>
<dbReference type="Proteomes" id="UP000028926">
    <property type="component" value="Chromosome"/>
</dbReference>
<dbReference type="GO" id="GO:0005829">
    <property type="term" value="C:cytosol"/>
    <property type="evidence" value="ECO:0007669"/>
    <property type="project" value="TreeGrafter"/>
</dbReference>
<feature type="binding site" evidence="8">
    <location>
        <begin position="8"/>
        <end position="10"/>
    </location>
    <ligand>
        <name>substrate</name>
    </ligand>
</feature>
<dbReference type="InterPro" id="IPR013785">
    <property type="entry name" value="Aldolase_TIM"/>
</dbReference>
<dbReference type="PROSITE" id="PS51440">
    <property type="entry name" value="TIM_2"/>
    <property type="match status" value="1"/>
</dbReference>
<comment type="similarity">
    <text evidence="3 8 9">Belongs to the triosephosphate isomerase family.</text>
</comment>
<evidence type="ECO:0000256" key="1">
    <source>
        <dbReference type="ARBA" id="ARBA00000148"/>
    </source>
</evidence>
<feature type="binding site" evidence="8">
    <location>
        <position position="161"/>
    </location>
    <ligand>
        <name>substrate</name>
    </ligand>
</feature>
<evidence type="ECO:0000256" key="4">
    <source>
        <dbReference type="ARBA" id="ARBA00022432"/>
    </source>
</evidence>
<dbReference type="InterPro" id="IPR020861">
    <property type="entry name" value="Triosephosphate_isomerase_AS"/>
</dbReference>
<dbReference type="RefSeq" id="WP_038463419.1">
    <property type="nucleotide sequence ID" value="NZ_CP008941.1"/>
</dbReference>
<dbReference type="InterPro" id="IPR035990">
    <property type="entry name" value="TIM_sf"/>
</dbReference>
<dbReference type="GO" id="GO:0019563">
    <property type="term" value="P:glycerol catabolic process"/>
    <property type="evidence" value="ECO:0007669"/>
    <property type="project" value="TreeGrafter"/>
</dbReference>
<dbReference type="PANTHER" id="PTHR21139">
    <property type="entry name" value="TRIOSEPHOSPHATE ISOMERASE"/>
    <property type="match status" value="1"/>
</dbReference>
<organism evidence="10 11">
    <name type="scientific">Candidatus Odyssella acanthamoebae</name>
    <dbReference type="NCBI Taxonomy" id="91604"/>
    <lineage>
        <taxon>Bacteria</taxon>
        <taxon>Pseudomonadati</taxon>
        <taxon>Pseudomonadota</taxon>
        <taxon>Alphaproteobacteria</taxon>
        <taxon>Holosporales</taxon>
        <taxon>Candidatus Paracaedibacteraceae</taxon>
        <taxon>Candidatus Odyssella</taxon>
    </lineage>
</organism>
<protein>
    <recommendedName>
        <fullName evidence="8 9">Triosephosphate isomerase</fullName>
        <shortName evidence="8">TIM</shortName>
        <shortName evidence="8">TPI</shortName>
        <ecNumber evidence="8 9">5.3.1.1</ecNumber>
    </recommendedName>
    <alternativeName>
        <fullName evidence="8">Triose-phosphate isomerase</fullName>
    </alternativeName>
</protein>
<dbReference type="Pfam" id="PF00121">
    <property type="entry name" value="TIM"/>
    <property type="match status" value="1"/>
</dbReference>
<dbReference type="PROSITE" id="PS00171">
    <property type="entry name" value="TIM_1"/>
    <property type="match status" value="1"/>
</dbReference>
<dbReference type="InterPro" id="IPR000652">
    <property type="entry name" value="Triosephosphate_isomerase"/>
</dbReference>
<evidence type="ECO:0000256" key="3">
    <source>
        <dbReference type="ARBA" id="ARBA00007422"/>
    </source>
</evidence>
<feature type="active site" description="Electrophile" evidence="8">
    <location>
        <position position="86"/>
    </location>
</feature>
<evidence type="ECO:0000313" key="10">
    <source>
        <dbReference type="EMBL" id="AIK95843.1"/>
    </source>
</evidence>
<dbReference type="GO" id="GO:0006096">
    <property type="term" value="P:glycolytic process"/>
    <property type="evidence" value="ECO:0007669"/>
    <property type="project" value="UniProtKB-UniRule"/>
</dbReference>
<proteinExistence type="inferred from homology"/>
<dbReference type="GO" id="GO:0046166">
    <property type="term" value="P:glyceraldehyde-3-phosphate biosynthetic process"/>
    <property type="evidence" value="ECO:0007669"/>
    <property type="project" value="TreeGrafter"/>
</dbReference>
<evidence type="ECO:0000256" key="2">
    <source>
        <dbReference type="ARBA" id="ARBA00004939"/>
    </source>
</evidence>
<feature type="binding site" evidence="8">
    <location>
        <position position="194"/>
    </location>
    <ligand>
        <name>substrate</name>
    </ligand>
</feature>
<dbReference type="SUPFAM" id="SSF51351">
    <property type="entry name" value="Triosephosphate isomerase (TIM)"/>
    <property type="match status" value="1"/>
</dbReference>
<dbReference type="NCBIfam" id="TIGR00419">
    <property type="entry name" value="tim"/>
    <property type="match status" value="1"/>
</dbReference>
<dbReference type="EMBL" id="CP008941">
    <property type="protein sequence ID" value="AIK95843.1"/>
    <property type="molecule type" value="Genomic_DNA"/>
</dbReference>
<gene>
    <name evidence="8" type="primary">tpiA</name>
    <name evidence="10" type="ORF">ID47_02470</name>
</gene>
<sequence>MTKIIVANWKMNGSGPFIIEFFKNFSPNSQNRIIFCPPSLYLKDVFFHAPMIGGQDCSPYSSGAYTGDTSAVMVKDAGCQYVIIGHSERRQYHKETSETVRQKAEQALKVGLTPLICIGESKEIRDSGKAIEFVLEQLSQSLPAGTDKTYYIAYEPVWAIGTGLTATEHDIVQMHQAIRQALPTQGTPILYGGSVNKDNAHAILSLPNVDGVLVGGASLKYEDFNHIVAFSEQAMI</sequence>
<evidence type="ECO:0000256" key="7">
    <source>
        <dbReference type="ARBA" id="ARBA00023235"/>
    </source>
</evidence>
<evidence type="ECO:0000256" key="9">
    <source>
        <dbReference type="RuleBase" id="RU363013"/>
    </source>
</evidence>
<dbReference type="AlphaFoldDB" id="A0A077AW11"/>
<comment type="catalytic activity">
    <reaction evidence="1">
        <text>L-erythrulose 1-phosphate = D-erythrulose 4-phosphate</text>
        <dbReference type="Rhea" id="RHEA:49588"/>
        <dbReference type="ChEBI" id="CHEBI:58002"/>
        <dbReference type="ChEBI" id="CHEBI:90796"/>
        <dbReference type="EC" id="5.3.1.33"/>
    </reaction>
</comment>
<dbReference type="HOGENOM" id="CLU_024251_2_1_5"/>
<keyword evidence="6 8" id="KW-0324">Glycolysis</keyword>
<feature type="binding site" evidence="8">
    <location>
        <begin position="215"/>
        <end position="216"/>
    </location>
    <ligand>
        <name>substrate</name>
    </ligand>
</feature>
<evidence type="ECO:0000256" key="8">
    <source>
        <dbReference type="HAMAP-Rule" id="MF_00147"/>
    </source>
</evidence>
<dbReference type="InterPro" id="IPR022896">
    <property type="entry name" value="TrioseP_Isoase_bac/euk"/>
</dbReference>
<dbReference type="CDD" id="cd00311">
    <property type="entry name" value="TIM"/>
    <property type="match status" value="1"/>
</dbReference>
<dbReference type="STRING" id="91604.ID47_02470"/>
<comment type="pathway">
    <text evidence="8 9">Carbohydrate degradation; glycolysis; D-glyceraldehyde 3-phosphate from glycerone phosphate: step 1/1.</text>
</comment>
<keyword evidence="4 8" id="KW-0312">Gluconeogenesis</keyword>
<dbReference type="UniPathway" id="UPA01066"/>
<dbReference type="PANTHER" id="PTHR21139:SF42">
    <property type="entry name" value="TRIOSEPHOSPHATE ISOMERASE"/>
    <property type="match status" value="1"/>
</dbReference>
<dbReference type="GO" id="GO:0004807">
    <property type="term" value="F:triose-phosphate isomerase activity"/>
    <property type="evidence" value="ECO:0007669"/>
    <property type="project" value="UniProtKB-UniRule"/>
</dbReference>
<dbReference type="UniPathway" id="UPA00138"/>
<dbReference type="eggNOG" id="COG0149">
    <property type="taxonomic scope" value="Bacteria"/>
</dbReference>
<evidence type="ECO:0000313" key="11">
    <source>
        <dbReference type="Proteomes" id="UP000028926"/>
    </source>
</evidence>
<comment type="catalytic activity">
    <reaction evidence="8 9">
        <text>D-glyceraldehyde 3-phosphate = dihydroxyacetone phosphate</text>
        <dbReference type="Rhea" id="RHEA:18585"/>
        <dbReference type="ChEBI" id="CHEBI:57642"/>
        <dbReference type="ChEBI" id="CHEBI:59776"/>
        <dbReference type="EC" id="5.3.1.1"/>
    </reaction>
</comment>
<reference evidence="10 11" key="1">
    <citation type="submission" date="2014-07" db="EMBL/GenBank/DDBJ databases">
        <title>Comparative genomic insights into amoeba endosymbionts belonging to the families of Holosporaceae and Candidatus Midichloriaceae within Rickettsiales.</title>
        <authorList>
            <person name="Wang Z."/>
            <person name="Wu M."/>
        </authorList>
    </citation>
    <scope>NUCLEOTIDE SEQUENCE [LARGE SCALE GENOMIC DNA]</scope>
    <source>
        <strain evidence="10">PRA3</strain>
    </source>
</reference>
<evidence type="ECO:0000256" key="5">
    <source>
        <dbReference type="ARBA" id="ARBA00022490"/>
    </source>
</evidence>
<comment type="function">
    <text evidence="8">Involved in the gluconeogenesis. Catalyzes stereospecifically the conversion of dihydroxyacetone phosphate (DHAP) to D-glyceraldehyde-3-phosphate (G3P).</text>
</comment>
<comment type="pathway">
    <text evidence="2">Carbohydrate metabolism; erythritol degradation.</text>
</comment>
<keyword evidence="7 8" id="KW-0413">Isomerase</keyword>
<dbReference type="KEGG" id="paca:ID47_02470"/>
<comment type="pathway">
    <text evidence="8 9">Carbohydrate biosynthesis; gluconeogenesis.</text>
</comment>
<dbReference type="EC" id="5.3.1.1" evidence="8 9"/>
<keyword evidence="11" id="KW-1185">Reference proteome</keyword>
<comment type="subunit">
    <text evidence="8 9">Homodimer.</text>
</comment>
<dbReference type="HAMAP" id="MF_00147_B">
    <property type="entry name" value="TIM_B"/>
    <property type="match status" value="1"/>
</dbReference>
<name>A0A077AW11_9PROT</name>
<keyword evidence="5 8" id="KW-0963">Cytoplasm</keyword>
<dbReference type="UniPathway" id="UPA00109">
    <property type="reaction ID" value="UER00189"/>
</dbReference>
<evidence type="ECO:0000256" key="6">
    <source>
        <dbReference type="ARBA" id="ARBA00023152"/>
    </source>
</evidence>
<accession>A0A077AW11</accession>
<comment type="subcellular location">
    <subcellularLocation>
        <location evidence="8 9">Cytoplasm</location>
    </subcellularLocation>
</comment>
<feature type="active site" description="Proton acceptor" evidence="8">
    <location>
        <position position="155"/>
    </location>
</feature>